<comment type="subcellular location">
    <subcellularLocation>
        <location evidence="1">Nucleus</location>
    </subcellularLocation>
</comment>
<keyword evidence="2" id="KW-0539">Nucleus</keyword>
<dbReference type="GO" id="GO:1990904">
    <property type="term" value="C:ribonucleoprotein complex"/>
    <property type="evidence" value="ECO:0007669"/>
    <property type="project" value="UniProtKB-KW"/>
</dbReference>
<reference evidence="6 7" key="1">
    <citation type="submission" date="2023-01" db="EMBL/GenBank/DDBJ databases">
        <title>Analysis of 21 Apiospora genomes using comparative genomics revels a genus with tremendous synthesis potential of carbohydrate active enzymes and secondary metabolites.</title>
        <authorList>
            <person name="Sorensen T."/>
        </authorList>
    </citation>
    <scope>NUCLEOTIDE SEQUENCE [LARGE SCALE GENOMIC DNA]</scope>
    <source>
        <strain evidence="6 7">CBS 20057</strain>
    </source>
</reference>
<feature type="region of interest" description="Disordered" evidence="4">
    <location>
        <begin position="1"/>
        <end position="122"/>
    </location>
</feature>
<protein>
    <submittedName>
        <fullName evidence="6">Small nucleolar ribonucleoprotein complex component (Utp5)</fullName>
    </submittedName>
</protein>
<dbReference type="PANTHER" id="PTHR44267">
    <property type="entry name" value="WD REPEAT-CONTAINING PROTEIN 43"/>
    <property type="match status" value="1"/>
</dbReference>
<dbReference type="EMBL" id="JAQQWI010000017">
    <property type="protein sequence ID" value="KAK8006586.1"/>
    <property type="molecule type" value="Genomic_DNA"/>
</dbReference>
<dbReference type="InterPro" id="IPR052414">
    <property type="entry name" value="U3_snoRNA-assoc_WDR"/>
</dbReference>
<gene>
    <name evidence="6" type="ORF">PG991_012883</name>
</gene>
<evidence type="ECO:0000259" key="5">
    <source>
        <dbReference type="Pfam" id="PF04003"/>
    </source>
</evidence>
<dbReference type="PANTHER" id="PTHR44267:SF1">
    <property type="entry name" value="WD REPEAT-CONTAINING PROTEIN 43"/>
    <property type="match status" value="1"/>
</dbReference>
<keyword evidence="6" id="KW-0687">Ribonucleoprotein</keyword>
<feature type="compositionally biased region" description="Acidic residues" evidence="4">
    <location>
        <begin position="334"/>
        <end position="378"/>
    </location>
</feature>
<organism evidence="6 7">
    <name type="scientific">Apiospora marii</name>
    <dbReference type="NCBI Taxonomy" id="335849"/>
    <lineage>
        <taxon>Eukaryota</taxon>
        <taxon>Fungi</taxon>
        <taxon>Dikarya</taxon>
        <taxon>Ascomycota</taxon>
        <taxon>Pezizomycotina</taxon>
        <taxon>Sordariomycetes</taxon>
        <taxon>Xylariomycetidae</taxon>
        <taxon>Amphisphaeriales</taxon>
        <taxon>Apiosporaceae</taxon>
        <taxon>Apiospora</taxon>
    </lineage>
</organism>
<accession>A0ABR1RB61</accession>
<evidence type="ECO:0000256" key="2">
    <source>
        <dbReference type="ARBA" id="ARBA00023242"/>
    </source>
</evidence>
<feature type="compositionally biased region" description="Acidic residues" evidence="4">
    <location>
        <begin position="307"/>
        <end position="327"/>
    </location>
</feature>
<feature type="compositionally biased region" description="Acidic residues" evidence="4">
    <location>
        <begin position="53"/>
        <end position="68"/>
    </location>
</feature>
<sequence length="389" mass="42146">MSTKRKAPGRISQPVIKQSAKKQLRTHINEADTAVTGVDTDANAKGEGVIEISSDEGSSEYDFSDEEEGKPADEVPAKRIGSQKLSSASKDAPTIPTENGDVDTDMHSPKPATDGDSDQEAAEPTFGERLHAEETIDVPSAFLALQPSTTTAGKVLAPPSLASLGTALSQALRTDDADLLESCLRTTDANTIRSTVQRLDSSLAGILLTKLASRMHRRPGRAGTLLIWVQWTLVTHGGALATQPDLTKKLGELHRVMEERTRGLSSLLSLKGKLDLLVQQMKLRQMMQYSNEEEDDEKEQGVVYVEGEENDEDMDDGIMDVDDEEELANGVGENDSEDDEDSSDDEGADALEAVEDDMDENEVDYSDNDSVEDEDSEVDAAPPAKKGRR</sequence>
<dbReference type="InterPro" id="IPR007148">
    <property type="entry name" value="SSU_processome_Utp12"/>
</dbReference>
<name>A0ABR1RB61_9PEZI</name>
<feature type="domain" description="Small-subunit processome Utp12" evidence="5">
    <location>
        <begin position="176"/>
        <end position="278"/>
    </location>
</feature>
<evidence type="ECO:0000313" key="7">
    <source>
        <dbReference type="Proteomes" id="UP001396898"/>
    </source>
</evidence>
<evidence type="ECO:0000313" key="6">
    <source>
        <dbReference type="EMBL" id="KAK8006586.1"/>
    </source>
</evidence>
<comment type="similarity">
    <text evidence="3">Belongs to the UTP5 family.</text>
</comment>
<comment type="caution">
    <text evidence="6">The sequence shown here is derived from an EMBL/GenBank/DDBJ whole genome shotgun (WGS) entry which is preliminary data.</text>
</comment>
<proteinExistence type="inferred from homology"/>
<keyword evidence="7" id="KW-1185">Reference proteome</keyword>
<evidence type="ECO:0000256" key="1">
    <source>
        <dbReference type="ARBA" id="ARBA00004123"/>
    </source>
</evidence>
<evidence type="ECO:0000256" key="3">
    <source>
        <dbReference type="ARBA" id="ARBA00038335"/>
    </source>
</evidence>
<dbReference type="Pfam" id="PF04003">
    <property type="entry name" value="Utp12"/>
    <property type="match status" value="1"/>
</dbReference>
<evidence type="ECO:0000256" key="4">
    <source>
        <dbReference type="SAM" id="MobiDB-lite"/>
    </source>
</evidence>
<feature type="region of interest" description="Disordered" evidence="4">
    <location>
        <begin position="307"/>
        <end position="389"/>
    </location>
</feature>
<dbReference type="Proteomes" id="UP001396898">
    <property type="component" value="Unassembled WGS sequence"/>
</dbReference>